<dbReference type="SMART" id="SM00034">
    <property type="entry name" value="CLECT"/>
    <property type="match status" value="1"/>
</dbReference>
<dbReference type="AlphaFoldDB" id="A0AAU9XBK4"/>
<dbReference type="InterPro" id="IPR018378">
    <property type="entry name" value="C-type_lectin_CS"/>
</dbReference>
<gene>
    <name evidence="6" type="ORF">PMEA_00020219</name>
</gene>
<feature type="chain" id="PRO_5043942210" description="C-type lectin domain-containing protein" evidence="4">
    <location>
        <begin position="20"/>
        <end position="552"/>
    </location>
</feature>
<keyword evidence="7" id="KW-1185">Reference proteome</keyword>
<dbReference type="EMBL" id="CALNXJ010000037">
    <property type="protein sequence ID" value="CAH3142770.1"/>
    <property type="molecule type" value="Genomic_DNA"/>
</dbReference>
<dbReference type="SUPFAM" id="SSF56436">
    <property type="entry name" value="C-type lectin-like"/>
    <property type="match status" value="1"/>
</dbReference>
<evidence type="ECO:0000256" key="4">
    <source>
        <dbReference type="SAM" id="SignalP"/>
    </source>
</evidence>
<dbReference type="InterPro" id="IPR016187">
    <property type="entry name" value="CTDL_fold"/>
</dbReference>
<dbReference type="PROSITE" id="PS00615">
    <property type="entry name" value="C_TYPE_LECTIN_1"/>
    <property type="match status" value="1"/>
</dbReference>
<dbReference type="Proteomes" id="UP001159428">
    <property type="component" value="Unassembled WGS sequence"/>
</dbReference>
<feature type="transmembrane region" description="Helical" evidence="3">
    <location>
        <begin position="362"/>
        <end position="385"/>
    </location>
</feature>
<dbReference type="PANTHER" id="PTHR22803">
    <property type="entry name" value="MANNOSE, PHOSPHOLIPASE, LECTIN RECEPTOR RELATED"/>
    <property type="match status" value="1"/>
</dbReference>
<comment type="caution">
    <text evidence="6">The sequence shown here is derived from an EMBL/GenBank/DDBJ whole genome shotgun (WGS) entry which is preliminary data.</text>
</comment>
<evidence type="ECO:0000313" key="7">
    <source>
        <dbReference type="Proteomes" id="UP001159428"/>
    </source>
</evidence>
<evidence type="ECO:0000256" key="1">
    <source>
        <dbReference type="ARBA" id="ARBA00023157"/>
    </source>
</evidence>
<dbReference type="InterPro" id="IPR016186">
    <property type="entry name" value="C-type_lectin-like/link_sf"/>
</dbReference>
<sequence>MRSCVSVIVMLGSLVEIMSWHFYERGSVMTINLYPTNQRQALVVSSDISHMDTRCCFAIEKCQGGDKVHEQCQQNHETFDQLLEDYTKTGFDIFEFLPGSRLIAGLLMDGSRTILNGAKFASRLHLENVLLNLLLIFFVNVLLKKNIISLELQVITTAILQWENAQATLSPTPSYTLSSSAHIIKPSPPANNSLSSETSQGKNQLNSQTAAVTETNLEYSQGTCDEDWIHEGDLCYRIVKELRQFNHAERFCEMNSAHLLSIANKEENDKIFDLIKKFLGPPGKIKIWLGMERLSSDSELHWIDKTPITFNNWAPGEPDKNGACVQMIHKGWWEDASCVQRLPSICKKGSKENLPYSRATELGILIGIPLTCSAIMLSVVGVLLVRSIYDSEGTYYGYGKNRNKDKLHSCLVTMTTSIAHVSTMGYNDERRFSETSIRSNHSAQSSHSHANTHSADHSRGNSIVEAPEIKITPETPEADRRFEARVFASSSTSIDQERFQSTTSLENLLSRKYIKSKTRRLRSLRKSEAVVTPAGHDGKYTKKGDQFEFYEI</sequence>
<reference evidence="6 7" key="1">
    <citation type="submission" date="2022-05" db="EMBL/GenBank/DDBJ databases">
        <authorList>
            <consortium name="Genoscope - CEA"/>
            <person name="William W."/>
        </authorList>
    </citation>
    <scope>NUCLEOTIDE SEQUENCE [LARGE SCALE GENOMIC DNA]</scope>
</reference>
<evidence type="ECO:0000313" key="6">
    <source>
        <dbReference type="EMBL" id="CAH3142770.1"/>
    </source>
</evidence>
<dbReference type="PROSITE" id="PS50041">
    <property type="entry name" value="C_TYPE_LECTIN_2"/>
    <property type="match status" value="1"/>
</dbReference>
<keyword evidence="3" id="KW-1133">Transmembrane helix</keyword>
<dbReference type="InterPro" id="IPR050111">
    <property type="entry name" value="C-type_lectin/snaclec_domain"/>
</dbReference>
<organism evidence="6 7">
    <name type="scientific">Pocillopora meandrina</name>
    <dbReference type="NCBI Taxonomy" id="46732"/>
    <lineage>
        <taxon>Eukaryota</taxon>
        <taxon>Metazoa</taxon>
        <taxon>Cnidaria</taxon>
        <taxon>Anthozoa</taxon>
        <taxon>Hexacorallia</taxon>
        <taxon>Scleractinia</taxon>
        <taxon>Astrocoeniina</taxon>
        <taxon>Pocilloporidae</taxon>
        <taxon>Pocillopora</taxon>
    </lineage>
</organism>
<dbReference type="Pfam" id="PF00059">
    <property type="entry name" value="Lectin_C"/>
    <property type="match status" value="1"/>
</dbReference>
<feature type="signal peptide" evidence="4">
    <location>
        <begin position="1"/>
        <end position="19"/>
    </location>
</feature>
<protein>
    <recommendedName>
        <fullName evidence="5">C-type lectin domain-containing protein</fullName>
    </recommendedName>
</protein>
<evidence type="ECO:0000256" key="3">
    <source>
        <dbReference type="SAM" id="Phobius"/>
    </source>
</evidence>
<feature type="domain" description="C-type lectin" evidence="5">
    <location>
        <begin position="231"/>
        <end position="347"/>
    </location>
</feature>
<keyword evidence="4" id="KW-0732">Signal</keyword>
<feature type="region of interest" description="Disordered" evidence="2">
    <location>
        <begin position="188"/>
        <end position="207"/>
    </location>
</feature>
<dbReference type="Gene3D" id="3.10.100.10">
    <property type="entry name" value="Mannose-Binding Protein A, subunit A"/>
    <property type="match status" value="1"/>
</dbReference>
<dbReference type="CDD" id="cd00037">
    <property type="entry name" value="CLECT"/>
    <property type="match status" value="1"/>
</dbReference>
<dbReference type="InterPro" id="IPR001304">
    <property type="entry name" value="C-type_lectin-like"/>
</dbReference>
<evidence type="ECO:0000259" key="5">
    <source>
        <dbReference type="PROSITE" id="PS50041"/>
    </source>
</evidence>
<keyword evidence="1" id="KW-1015">Disulfide bond</keyword>
<evidence type="ECO:0000256" key="2">
    <source>
        <dbReference type="SAM" id="MobiDB-lite"/>
    </source>
</evidence>
<keyword evidence="3" id="KW-0812">Transmembrane</keyword>
<keyword evidence="3" id="KW-0472">Membrane</keyword>
<proteinExistence type="predicted"/>
<feature type="compositionally biased region" description="Polar residues" evidence="2">
    <location>
        <begin position="190"/>
        <end position="207"/>
    </location>
</feature>
<feature type="region of interest" description="Disordered" evidence="2">
    <location>
        <begin position="434"/>
        <end position="467"/>
    </location>
</feature>
<feature type="compositionally biased region" description="Low complexity" evidence="2">
    <location>
        <begin position="439"/>
        <end position="453"/>
    </location>
</feature>
<name>A0AAU9XBK4_9CNID</name>
<accession>A0AAU9XBK4</accession>